<name>A0ABR4CAJ3_9HELO</name>
<evidence type="ECO:0000313" key="1">
    <source>
        <dbReference type="EMBL" id="KAL2066271.1"/>
    </source>
</evidence>
<accession>A0ABR4CAJ3</accession>
<protein>
    <submittedName>
        <fullName evidence="1">Uncharacterized protein</fullName>
    </submittedName>
</protein>
<keyword evidence="2" id="KW-1185">Reference proteome</keyword>
<proteinExistence type="predicted"/>
<organism evidence="1 2">
    <name type="scientific">Oculimacula yallundae</name>
    <dbReference type="NCBI Taxonomy" id="86028"/>
    <lineage>
        <taxon>Eukaryota</taxon>
        <taxon>Fungi</taxon>
        <taxon>Dikarya</taxon>
        <taxon>Ascomycota</taxon>
        <taxon>Pezizomycotina</taxon>
        <taxon>Leotiomycetes</taxon>
        <taxon>Helotiales</taxon>
        <taxon>Ploettnerulaceae</taxon>
        <taxon>Oculimacula</taxon>
    </lineage>
</organism>
<dbReference type="EMBL" id="JAZHXI010000011">
    <property type="protein sequence ID" value="KAL2066271.1"/>
    <property type="molecule type" value="Genomic_DNA"/>
</dbReference>
<evidence type="ECO:0000313" key="2">
    <source>
        <dbReference type="Proteomes" id="UP001595075"/>
    </source>
</evidence>
<reference evidence="1 2" key="1">
    <citation type="journal article" date="2024" name="Commun. Biol.">
        <title>Comparative genomic analysis of thermophilic fungi reveals convergent evolutionary adaptations and gene losses.</title>
        <authorList>
            <person name="Steindorff A.S."/>
            <person name="Aguilar-Pontes M.V."/>
            <person name="Robinson A.J."/>
            <person name="Andreopoulos B."/>
            <person name="LaButti K."/>
            <person name="Kuo A."/>
            <person name="Mondo S."/>
            <person name="Riley R."/>
            <person name="Otillar R."/>
            <person name="Haridas S."/>
            <person name="Lipzen A."/>
            <person name="Grimwood J."/>
            <person name="Schmutz J."/>
            <person name="Clum A."/>
            <person name="Reid I.D."/>
            <person name="Moisan M.C."/>
            <person name="Butler G."/>
            <person name="Nguyen T.T.M."/>
            <person name="Dewar K."/>
            <person name="Conant G."/>
            <person name="Drula E."/>
            <person name="Henrissat B."/>
            <person name="Hansel C."/>
            <person name="Singer S."/>
            <person name="Hutchinson M.I."/>
            <person name="de Vries R.P."/>
            <person name="Natvig D.O."/>
            <person name="Powell A.J."/>
            <person name="Tsang A."/>
            <person name="Grigoriev I.V."/>
        </authorList>
    </citation>
    <scope>NUCLEOTIDE SEQUENCE [LARGE SCALE GENOMIC DNA]</scope>
    <source>
        <strain evidence="1 2">CBS 494.80</strain>
    </source>
</reference>
<sequence>MRYLVSTSVLYLRFHSLTSRRSGRIKDLGYNYRSKVTRQRSLWFFEIGFDRANNVDFRILDRREIPGVFALAFLLGHLSLFEKPLVRRVALRFGLLFWTRK</sequence>
<gene>
    <name evidence="1" type="ORF">VTL71DRAFT_2342</name>
</gene>
<dbReference type="Proteomes" id="UP001595075">
    <property type="component" value="Unassembled WGS sequence"/>
</dbReference>
<comment type="caution">
    <text evidence="1">The sequence shown here is derived from an EMBL/GenBank/DDBJ whole genome shotgun (WGS) entry which is preliminary data.</text>
</comment>